<keyword evidence="3" id="KW-1185">Reference proteome</keyword>
<feature type="domain" description="RNB" evidence="1">
    <location>
        <begin position="274"/>
        <end position="565"/>
    </location>
</feature>
<dbReference type="InterPro" id="IPR001900">
    <property type="entry name" value="RNase_II/R"/>
</dbReference>
<protein>
    <submittedName>
        <fullName evidence="2">Ribonuclease R</fullName>
    </submittedName>
</protein>
<name>A0ABT3L7I5_9CYAN</name>
<gene>
    <name evidence="2" type="ORF">K4A83_14545</name>
</gene>
<organism evidence="2 3">
    <name type="scientific">Spirulina subsalsa FACHB-351</name>
    <dbReference type="NCBI Taxonomy" id="234711"/>
    <lineage>
        <taxon>Bacteria</taxon>
        <taxon>Bacillati</taxon>
        <taxon>Cyanobacteriota</taxon>
        <taxon>Cyanophyceae</taxon>
        <taxon>Spirulinales</taxon>
        <taxon>Spirulinaceae</taxon>
        <taxon>Spirulina</taxon>
    </lineage>
</organism>
<dbReference type="InterPro" id="IPR056404">
    <property type="entry name" value="HTH_RNase_II"/>
</dbReference>
<evidence type="ECO:0000259" key="1">
    <source>
        <dbReference type="SMART" id="SM00955"/>
    </source>
</evidence>
<evidence type="ECO:0000313" key="3">
    <source>
        <dbReference type="Proteomes" id="UP001526426"/>
    </source>
</evidence>
<dbReference type="InterPro" id="IPR056403">
    <property type="entry name" value="RNase_II_barrel"/>
</dbReference>
<comment type="caution">
    <text evidence="2">The sequence shown here is derived from an EMBL/GenBank/DDBJ whole genome shotgun (WGS) entry which is preliminary data.</text>
</comment>
<dbReference type="InterPro" id="IPR012340">
    <property type="entry name" value="NA-bd_OB-fold"/>
</dbReference>
<dbReference type="Pfam" id="PF23163">
    <property type="entry name" value="CSD_RNase_II"/>
    <property type="match status" value="1"/>
</dbReference>
<dbReference type="Pfam" id="PF00773">
    <property type="entry name" value="RNB"/>
    <property type="match status" value="1"/>
</dbReference>
<dbReference type="Pfam" id="PF23161">
    <property type="entry name" value="HTH_RNase_II"/>
    <property type="match status" value="1"/>
</dbReference>
<dbReference type="InterPro" id="IPR050180">
    <property type="entry name" value="RNR_Ribonuclease"/>
</dbReference>
<dbReference type="Proteomes" id="UP001526426">
    <property type="component" value="Unassembled WGS sequence"/>
</dbReference>
<dbReference type="SMART" id="SM00955">
    <property type="entry name" value="RNB"/>
    <property type="match status" value="1"/>
</dbReference>
<evidence type="ECO:0000313" key="2">
    <source>
        <dbReference type="EMBL" id="MCW6037483.1"/>
    </source>
</evidence>
<dbReference type="InterPro" id="IPR057324">
    <property type="entry name" value="WH_RNase_II"/>
</dbReference>
<dbReference type="EMBL" id="JAIHOM010000073">
    <property type="protein sequence ID" value="MCW6037483.1"/>
    <property type="molecule type" value="Genomic_DNA"/>
</dbReference>
<sequence>MGGDSDWSEAKRVDKGTLIEFRLQGERRLAVADRPEGKKNWIVIDERGQSHSLKPQRVEYEVGGGYTPSEIAPFRAEVENYLDPDSLEVAWELLVEEASPVSSADLAQLLFDEQNPIVCYAAHLLLSDDKIYFKKKADLYEPRSAAQVAEIKHQQTVEEQRFREREEFLQRVQDALAGKEVIWQDSDRPRLEALEKCTLQPENSHRLAQEILAALNLPQNPDAAFQLLVDLKRWSIHENLFLRRSSYPVQFPQKVLDVSQQRLESISCDPDPNRLDLTRFKVYTIDDESTEEIDDGLSVEPLEDGRLRLWVHIADPSRLVSLGDELDLEARRRSTSLYLPTGMIPMFPKELATGPMSLIQGQVCAALSFGVVLDEMGKVEDYTIHASWIKPTYRLTYDDVDEMLELGVQAEPEIAQLAEAAALRSSWRKSQGSIDIRMPESSIKVKNEEEIAITLLDDSRSRQLVAEMMILAGEVAGRYAQQHGIPMPFRGQPQPELPPEEELLSLPAGPVRFCAMRRCMPRSEMGITPARHAGLGLDLYTQVTSPIRRYTDLLAHFQIKAHLRGESLPLTGGELQEIMFSVTAASQEATLVERQTNRYWGLEYLRRNPQEIWQVLVLRWLREDENLGLILLEDLGLELPHRFNRAVRLGDRLEVQVSTADPRQDLIRFRELANSQAEAAAM</sequence>
<dbReference type="Pfam" id="PF25255">
    <property type="entry name" value="WHD_RNase_II"/>
    <property type="match status" value="1"/>
</dbReference>
<dbReference type="PANTHER" id="PTHR23355:SF42">
    <property type="entry name" value="RIBONUCLEASE II, CHLOROPLASTIC_MITOCHONDRIAL"/>
    <property type="match status" value="1"/>
</dbReference>
<reference evidence="2 3" key="1">
    <citation type="submission" date="2021-08" db="EMBL/GenBank/DDBJ databases">
        <title>Draft genome sequence of Spirulina subsalsa with high tolerance to salinity and hype-accumulation of phycocyanin.</title>
        <authorList>
            <person name="Pei H."/>
            <person name="Jiang L."/>
        </authorList>
    </citation>
    <scope>NUCLEOTIDE SEQUENCE [LARGE SCALE GENOMIC DNA]</scope>
    <source>
        <strain evidence="2 3">FACHB-351</strain>
    </source>
</reference>
<dbReference type="SUPFAM" id="SSF50249">
    <property type="entry name" value="Nucleic acid-binding proteins"/>
    <property type="match status" value="1"/>
</dbReference>
<dbReference type="PANTHER" id="PTHR23355">
    <property type="entry name" value="RIBONUCLEASE"/>
    <property type="match status" value="1"/>
</dbReference>
<proteinExistence type="predicted"/>
<accession>A0ABT3L7I5</accession>